<dbReference type="Proteomes" id="UP001251528">
    <property type="component" value="Unassembled WGS sequence"/>
</dbReference>
<evidence type="ECO:0000313" key="2">
    <source>
        <dbReference type="EMBL" id="KAK2616345.1"/>
    </source>
</evidence>
<evidence type="ECO:0000259" key="1">
    <source>
        <dbReference type="Pfam" id="PF26176"/>
    </source>
</evidence>
<dbReference type="InterPro" id="IPR059095">
    <property type="entry name" value="Znf_C2H2_17_2nd"/>
</dbReference>
<feature type="domain" description="C2H2-domain containing protein second zinc finger" evidence="1">
    <location>
        <begin position="6"/>
        <end position="38"/>
    </location>
</feature>
<gene>
    <name evidence="2" type="ORF">QQS21_000779</name>
</gene>
<organism evidence="2 3">
    <name type="scientific">Conoideocrella luteorostrata</name>
    <dbReference type="NCBI Taxonomy" id="1105319"/>
    <lineage>
        <taxon>Eukaryota</taxon>
        <taxon>Fungi</taxon>
        <taxon>Dikarya</taxon>
        <taxon>Ascomycota</taxon>
        <taxon>Pezizomycotina</taxon>
        <taxon>Sordariomycetes</taxon>
        <taxon>Hypocreomycetidae</taxon>
        <taxon>Hypocreales</taxon>
        <taxon>Clavicipitaceae</taxon>
        <taxon>Conoideocrella</taxon>
    </lineage>
</organism>
<name>A0AAJ0CZC0_9HYPO</name>
<sequence>MHIKEPYWCTEQGCDRSENYGNPFLRKDKRDEHMKRMHRATSADDATIANPFDVNNSNPIDLGSAVELGFTNFGFADADHANGGFHDFSPFDSSLTNPGFVNSNCIDAGLANSGFADANRINVGFHDFSPIDSSRTDPGIVNSSCMDPGSFTEQYPSFTDSSCIDSGFMESGCIDPRYLDLRFNAADVDNNNVDNESELEPGVFPN</sequence>
<dbReference type="AlphaFoldDB" id="A0AAJ0CZC0"/>
<proteinExistence type="predicted"/>
<dbReference type="Pfam" id="PF26176">
    <property type="entry name" value="zf_C2H2_17_2"/>
    <property type="match status" value="1"/>
</dbReference>
<dbReference type="EMBL" id="JASWJB010000007">
    <property type="protein sequence ID" value="KAK2616345.1"/>
    <property type="molecule type" value="Genomic_DNA"/>
</dbReference>
<accession>A0AAJ0CZC0</accession>
<comment type="caution">
    <text evidence="2">The sequence shown here is derived from an EMBL/GenBank/DDBJ whole genome shotgun (WGS) entry which is preliminary data.</text>
</comment>
<reference evidence="2" key="1">
    <citation type="submission" date="2023-06" db="EMBL/GenBank/DDBJ databases">
        <title>Conoideocrella luteorostrata (Hypocreales: Clavicipitaceae), a potential biocontrol fungus for elongate hemlock scale in United States Christmas tree production areas.</title>
        <authorList>
            <person name="Barrett H."/>
            <person name="Lovett B."/>
            <person name="Macias A.M."/>
            <person name="Stajich J.E."/>
            <person name="Kasson M.T."/>
        </authorList>
    </citation>
    <scope>NUCLEOTIDE SEQUENCE</scope>
    <source>
        <strain evidence="2">ARSEF 14590</strain>
    </source>
</reference>
<keyword evidence="3" id="KW-1185">Reference proteome</keyword>
<evidence type="ECO:0000313" key="3">
    <source>
        <dbReference type="Proteomes" id="UP001251528"/>
    </source>
</evidence>
<protein>
    <recommendedName>
        <fullName evidence="1">C2H2-domain containing protein second zinc finger domain-containing protein</fullName>
    </recommendedName>
</protein>